<dbReference type="Proteomes" id="UP001417504">
    <property type="component" value="Unassembled WGS sequence"/>
</dbReference>
<keyword evidence="3" id="KW-1185">Reference proteome</keyword>
<accession>A0AAP0HI61</accession>
<dbReference type="EMBL" id="JBBNAE010000011">
    <property type="protein sequence ID" value="KAK9085677.1"/>
    <property type="molecule type" value="Genomic_DNA"/>
</dbReference>
<evidence type="ECO:0000256" key="1">
    <source>
        <dbReference type="SAM" id="MobiDB-lite"/>
    </source>
</evidence>
<proteinExistence type="predicted"/>
<sequence length="287" mass="31885">MRSLTKEDPETTIDKNDLFYQVVGVNKGRVCGLRSRGDSGYGIPRASTSTEPEVRREKFEELRAYFDERFRTQQRTFADLQAMYERQIAQLQHMLMQSLHRGDPDASTSPSPPPPPPPPPPPTETLRLGFRTWGERPHWGRGWCGRGCGPWLTPPVRCQRGAPMAGPLQKKALPNCGGPNFRGRPVLTVTSAAHAPEVSGSNLGGRKTTAGGCRWCGRGCGPWLTLPVRCQRGCAPWLGRYIDSMFPMLSSNIGHDAALWRDDQGVGDMDEDWLHDLGMGRHDKAPQ</sequence>
<feature type="region of interest" description="Disordered" evidence="1">
    <location>
        <begin position="99"/>
        <end position="126"/>
    </location>
</feature>
<feature type="compositionally biased region" description="Pro residues" evidence="1">
    <location>
        <begin position="110"/>
        <end position="123"/>
    </location>
</feature>
<evidence type="ECO:0000313" key="2">
    <source>
        <dbReference type="EMBL" id="KAK9085677.1"/>
    </source>
</evidence>
<reference evidence="2 3" key="1">
    <citation type="submission" date="2024-01" db="EMBL/GenBank/DDBJ databases">
        <title>Genome assemblies of Stephania.</title>
        <authorList>
            <person name="Yang L."/>
        </authorList>
    </citation>
    <scope>NUCLEOTIDE SEQUENCE [LARGE SCALE GENOMIC DNA]</scope>
    <source>
        <strain evidence="2">QJT</strain>
        <tissue evidence="2">Leaf</tissue>
    </source>
</reference>
<gene>
    <name evidence="2" type="ORF">Sjap_026088</name>
</gene>
<organism evidence="2 3">
    <name type="scientific">Stephania japonica</name>
    <dbReference type="NCBI Taxonomy" id="461633"/>
    <lineage>
        <taxon>Eukaryota</taxon>
        <taxon>Viridiplantae</taxon>
        <taxon>Streptophyta</taxon>
        <taxon>Embryophyta</taxon>
        <taxon>Tracheophyta</taxon>
        <taxon>Spermatophyta</taxon>
        <taxon>Magnoliopsida</taxon>
        <taxon>Ranunculales</taxon>
        <taxon>Menispermaceae</taxon>
        <taxon>Menispermoideae</taxon>
        <taxon>Cissampelideae</taxon>
        <taxon>Stephania</taxon>
    </lineage>
</organism>
<dbReference type="AlphaFoldDB" id="A0AAP0HI61"/>
<name>A0AAP0HI61_9MAGN</name>
<evidence type="ECO:0000313" key="3">
    <source>
        <dbReference type="Proteomes" id="UP001417504"/>
    </source>
</evidence>
<protein>
    <submittedName>
        <fullName evidence="2">Uncharacterized protein</fullName>
    </submittedName>
</protein>
<comment type="caution">
    <text evidence="2">The sequence shown here is derived from an EMBL/GenBank/DDBJ whole genome shotgun (WGS) entry which is preliminary data.</text>
</comment>